<organism evidence="4 5">
    <name type="scientific">Phyllosticta citrichinensis</name>
    <dbReference type="NCBI Taxonomy" id="1130410"/>
    <lineage>
        <taxon>Eukaryota</taxon>
        <taxon>Fungi</taxon>
        <taxon>Dikarya</taxon>
        <taxon>Ascomycota</taxon>
        <taxon>Pezizomycotina</taxon>
        <taxon>Dothideomycetes</taxon>
        <taxon>Dothideomycetes incertae sedis</taxon>
        <taxon>Botryosphaeriales</taxon>
        <taxon>Phyllostictaceae</taxon>
        <taxon>Phyllosticta</taxon>
    </lineage>
</organism>
<evidence type="ECO:0000313" key="4">
    <source>
        <dbReference type="EMBL" id="KAK8175961.1"/>
    </source>
</evidence>
<evidence type="ECO:0000256" key="1">
    <source>
        <dbReference type="SAM" id="Coils"/>
    </source>
</evidence>
<protein>
    <recommendedName>
        <fullName evidence="3">DUF6604 domain-containing protein</fullName>
    </recommendedName>
</protein>
<name>A0ABR1Y447_9PEZI</name>
<comment type="caution">
    <text evidence="4">The sequence shown here is derived from an EMBL/GenBank/DDBJ whole genome shotgun (WGS) entry which is preliminary data.</text>
</comment>
<proteinExistence type="predicted"/>
<feature type="coiled-coil region" evidence="1">
    <location>
        <begin position="713"/>
        <end position="740"/>
    </location>
</feature>
<dbReference type="EMBL" id="JBBWUH010000002">
    <property type="protein sequence ID" value="KAK8175961.1"/>
    <property type="molecule type" value="Genomic_DNA"/>
</dbReference>
<dbReference type="InterPro" id="IPR046539">
    <property type="entry name" value="DUF6604"/>
</dbReference>
<evidence type="ECO:0000256" key="2">
    <source>
        <dbReference type="SAM" id="MobiDB-lite"/>
    </source>
</evidence>
<dbReference type="Pfam" id="PF20253">
    <property type="entry name" value="DUF6604"/>
    <property type="match status" value="1"/>
</dbReference>
<sequence length="864" mass="100164">MDEGDPQRLLQTNNEEIGKSLEEDEVRALHARYKQLTNNVSNWIKTNAIQKGWEADMINLKDRVGQVGLKKQAHYLEEKNALLPVALSAQFEECIQLRKKVHQHYVDTKPESKKENEHHRWFIETCETMYGMLRDHRRDFAKVLYSVLNQISSTTNEVMDAWSQYKKVGRGLVQATLITYAVLDSVKQLEAEFVNKMNTRQIFKKMTSLKNKLYRTRNHALLSVDNPDLPNDFLTDVRGLLPKSQIDKTSGSGSASASVPASASASTVSSLVRNMDLIHFPSTYVMANYQAMAKQWHDQVEKCPVPGYPIDLTHVHPDSQGEDVVPQGNKRKLTTEAKELEKRKKLKTRHDDQIKTSWELLNELKLLYTYKLIRDGEIEGDEEAWDDDDSKNTFALRLKAHGEPFPTDWFTKALREVIVANDLPDMTTSFSIQLLAKLRQLLDRETINKENLLHWQIFEEFCANEKYSDVGDWDLRDDRRMQQCDRKQMASVHAECELKSYHTRMKAAMSLKEERLPPFSYKYEWTRTDKAEDEIQFVREKGERKTVRIYKESGLHRVESDRVSGQPIDVSWYTVPAERHSYDRLQPVYVGIAGQIQLRERELQHFRLFPPGSSAPCLVPGDQRSSPNWFPCDVTIDGTTFMNTVNSRVGKVGNDFRYHRRESILEPPVPVETLSHIILGSSEDDSSTPTFSLLASQLRKHQEEWQCREDIRKNTVRNKKKKLIQALKDKEEKNSQQQGDMKLSLEQIIDALKKGLPTLACGDIERSFYDLSVEYEGYLQKLGKDIDCKKLPDEGSKHYHSRLLFTVLDDYSTQAAAPGARRNRWRNSTHLIKVQSLLKQKEEREEERENKRENELRKMEGNKT</sequence>
<keyword evidence="1" id="KW-0175">Coiled coil</keyword>
<evidence type="ECO:0000313" key="5">
    <source>
        <dbReference type="Proteomes" id="UP001456524"/>
    </source>
</evidence>
<evidence type="ECO:0000259" key="3">
    <source>
        <dbReference type="Pfam" id="PF20253"/>
    </source>
</evidence>
<feature type="region of interest" description="Disordered" evidence="2">
    <location>
        <begin position="836"/>
        <end position="864"/>
    </location>
</feature>
<dbReference type="Proteomes" id="UP001456524">
    <property type="component" value="Unassembled WGS sequence"/>
</dbReference>
<accession>A0ABR1Y447</accession>
<gene>
    <name evidence="4" type="ORF">IWX90DRAFT_412453</name>
</gene>
<feature type="domain" description="DUF6604" evidence="3">
    <location>
        <begin position="32"/>
        <end position="138"/>
    </location>
</feature>
<keyword evidence="5" id="KW-1185">Reference proteome</keyword>
<reference evidence="4 5" key="1">
    <citation type="journal article" date="2022" name="G3 (Bethesda)">
        <title>Enemy or ally: a genomic approach to elucidate the lifestyle of Phyllosticta citrichinaensis.</title>
        <authorList>
            <person name="Buijs V.A."/>
            <person name="Groenewald J.Z."/>
            <person name="Haridas S."/>
            <person name="LaButti K.M."/>
            <person name="Lipzen A."/>
            <person name="Martin F.M."/>
            <person name="Barry K."/>
            <person name="Grigoriev I.V."/>
            <person name="Crous P.W."/>
            <person name="Seidl M.F."/>
        </authorList>
    </citation>
    <scope>NUCLEOTIDE SEQUENCE [LARGE SCALE GENOMIC DNA]</scope>
    <source>
        <strain evidence="4 5">CBS 129764</strain>
    </source>
</reference>
<feature type="compositionally biased region" description="Basic and acidic residues" evidence="2">
    <location>
        <begin position="839"/>
        <end position="864"/>
    </location>
</feature>